<dbReference type="PROSITE" id="PS50879">
    <property type="entry name" value="RNASE_H_1"/>
    <property type="match status" value="1"/>
</dbReference>
<dbReference type="WBParaSite" id="SPAL_0000195500.1">
    <property type="protein sequence ID" value="SPAL_0000195500.1"/>
    <property type="gene ID" value="SPAL_0000195500"/>
</dbReference>
<dbReference type="Pfam" id="PF00075">
    <property type="entry name" value="RNase_H"/>
    <property type="match status" value="1"/>
</dbReference>
<evidence type="ECO:0000313" key="10">
    <source>
        <dbReference type="WBParaSite" id="SPAL_0000195500.1"/>
    </source>
</evidence>
<organism evidence="9 10">
    <name type="scientific">Strongyloides papillosus</name>
    <name type="common">Intestinal threadworm</name>
    <dbReference type="NCBI Taxonomy" id="174720"/>
    <lineage>
        <taxon>Eukaryota</taxon>
        <taxon>Metazoa</taxon>
        <taxon>Ecdysozoa</taxon>
        <taxon>Nematoda</taxon>
        <taxon>Chromadorea</taxon>
        <taxon>Rhabditida</taxon>
        <taxon>Tylenchina</taxon>
        <taxon>Panagrolaimomorpha</taxon>
        <taxon>Strongyloidoidea</taxon>
        <taxon>Strongyloididae</taxon>
        <taxon>Strongyloides</taxon>
    </lineage>
</organism>
<name>A0A0N5B7C9_STREA</name>
<dbReference type="PANTHER" id="PTHR10642">
    <property type="entry name" value="RIBONUCLEASE H1"/>
    <property type="match status" value="1"/>
</dbReference>
<keyword evidence="7" id="KW-0378">Hydrolase</keyword>
<dbReference type="InterPro" id="IPR036397">
    <property type="entry name" value="RNaseH_sf"/>
</dbReference>
<proteinExistence type="inferred from homology"/>
<dbReference type="InterPro" id="IPR002156">
    <property type="entry name" value="RNaseH_domain"/>
</dbReference>
<dbReference type="GO" id="GO:0004523">
    <property type="term" value="F:RNA-DNA hybrid ribonuclease activity"/>
    <property type="evidence" value="ECO:0007669"/>
    <property type="project" value="UniProtKB-EC"/>
</dbReference>
<evidence type="ECO:0000256" key="1">
    <source>
        <dbReference type="ARBA" id="ARBA00000077"/>
    </source>
</evidence>
<evidence type="ECO:0000256" key="4">
    <source>
        <dbReference type="ARBA" id="ARBA00022722"/>
    </source>
</evidence>
<feature type="domain" description="RNase H type-1" evidence="8">
    <location>
        <begin position="1"/>
        <end position="122"/>
    </location>
</feature>
<evidence type="ECO:0000256" key="6">
    <source>
        <dbReference type="ARBA" id="ARBA00022759"/>
    </source>
</evidence>
<dbReference type="EC" id="3.1.26.4" evidence="3"/>
<dbReference type="InterPro" id="IPR050092">
    <property type="entry name" value="RNase_H"/>
</dbReference>
<evidence type="ECO:0000259" key="8">
    <source>
        <dbReference type="PROSITE" id="PS50879"/>
    </source>
</evidence>
<accession>A0A0N5B7C9</accession>
<keyword evidence="6" id="KW-0255">Endonuclease</keyword>
<dbReference type="InterPro" id="IPR012337">
    <property type="entry name" value="RNaseH-like_sf"/>
</dbReference>
<protein>
    <recommendedName>
        <fullName evidence="3">ribonuclease H</fullName>
        <ecNumber evidence="3">3.1.26.4</ecNumber>
    </recommendedName>
</protein>
<comment type="similarity">
    <text evidence="2">Belongs to the RNase H family.</text>
</comment>
<keyword evidence="5" id="KW-0479">Metal-binding</keyword>
<evidence type="ECO:0000313" key="9">
    <source>
        <dbReference type="Proteomes" id="UP000046392"/>
    </source>
</evidence>
<keyword evidence="4" id="KW-0540">Nuclease</keyword>
<dbReference type="STRING" id="174720.A0A0N5B7C9"/>
<dbReference type="PANTHER" id="PTHR10642:SF26">
    <property type="entry name" value="RIBONUCLEASE H1"/>
    <property type="match status" value="1"/>
</dbReference>
<dbReference type="GO" id="GO:0046872">
    <property type="term" value="F:metal ion binding"/>
    <property type="evidence" value="ECO:0007669"/>
    <property type="project" value="UniProtKB-KW"/>
</dbReference>
<keyword evidence="9" id="KW-1185">Reference proteome</keyword>
<evidence type="ECO:0000256" key="2">
    <source>
        <dbReference type="ARBA" id="ARBA00005300"/>
    </source>
</evidence>
<sequence length="142" mass="16005">MWKENFKVYNKASAQDTEVFGFVLCLLKLKSLIVKEAIEKSSKIVVVTDSSYVAKGVNNHLQTWSVNGWRKSSGEVLVHANFWKRIWLTLKEIPGIEVRWVRGHKTCSVNILADSLAKEGAQSQQVPLSKEDVWALCCVGDI</sequence>
<dbReference type="Gene3D" id="3.30.420.10">
    <property type="entry name" value="Ribonuclease H-like superfamily/Ribonuclease H"/>
    <property type="match status" value="1"/>
</dbReference>
<dbReference type="GO" id="GO:0003676">
    <property type="term" value="F:nucleic acid binding"/>
    <property type="evidence" value="ECO:0007669"/>
    <property type="project" value="InterPro"/>
</dbReference>
<comment type="catalytic activity">
    <reaction evidence="1">
        <text>Endonucleolytic cleavage to 5'-phosphomonoester.</text>
        <dbReference type="EC" id="3.1.26.4"/>
    </reaction>
</comment>
<evidence type="ECO:0000256" key="7">
    <source>
        <dbReference type="ARBA" id="ARBA00022801"/>
    </source>
</evidence>
<dbReference type="Proteomes" id="UP000046392">
    <property type="component" value="Unplaced"/>
</dbReference>
<evidence type="ECO:0000256" key="5">
    <source>
        <dbReference type="ARBA" id="ARBA00022723"/>
    </source>
</evidence>
<dbReference type="GO" id="GO:0043137">
    <property type="term" value="P:DNA replication, removal of RNA primer"/>
    <property type="evidence" value="ECO:0007669"/>
    <property type="project" value="TreeGrafter"/>
</dbReference>
<evidence type="ECO:0000256" key="3">
    <source>
        <dbReference type="ARBA" id="ARBA00012180"/>
    </source>
</evidence>
<reference evidence="10" key="1">
    <citation type="submission" date="2017-02" db="UniProtKB">
        <authorList>
            <consortium name="WormBaseParasite"/>
        </authorList>
    </citation>
    <scope>IDENTIFICATION</scope>
</reference>
<dbReference type="AlphaFoldDB" id="A0A0N5B7C9"/>
<dbReference type="SUPFAM" id="SSF53098">
    <property type="entry name" value="Ribonuclease H-like"/>
    <property type="match status" value="1"/>
</dbReference>